<feature type="compositionally biased region" description="Basic and acidic residues" evidence="1">
    <location>
        <begin position="533"/>
        <end position="555"/>
    </location>
</feature>
<feature type="compositionally biased region" description="Basic residues" evidence="1">
    <location>
        <begin position="601"/>
        <end position="616"/>
    </location>
</feature>
<comment type="caution">
    <text evidence="2">The sequence shown here is derived from an EMBL/GenBank/DDBJ whole genome shotgun (WGS) entry which is preliminary data.</text>
</comment>
<dbReference type="EMBL" id="BAAANY010000007">
    <property type="protein sequence ID" value="GAA1668083.1"/>
    <property type="molecule type" value="Genomic_DNA"/>
</dbReference>
<sequence>MKDRLSTPADSRDRAAPARSRAGTATQELLRLQQSAGNRAVTGAVTADRAAVQRVPVTLGTRQETLFNQAGPGATAAPAVYGGNTGARADISRGGTPEVATVTVRIRFFDQARTPTGGNTGPRTALAPNDPRIAWATKVCTDAPGTWNNRGKLVSVRKPKTGVGSWFSPDPGGPVQLPLVFRAVPVWDLASPADVEIAVFGQATTAGGPQHPIDAGHYYMTKGANYPFPETAIYAHEYGHLIGLPDEYSQSNPQMHALLHDMDPGTAAVRQAAMDNQAVRRMVLAALARPLYDQLARATGNIAAALKRGSVPMVTALGGQLRAAISDPAVRALFESAVPPTSARLAPRVAAAVRGVTGSARGAAAMAGKVVKAEMAPAAVNALVTSQYWNALMAVHNTAANVGGIGININIQGSGITPSGLWAAAMSGPSAADAQAVTNQSVGALQTGRVPPGTTVQLDPAPTGVPAGRLGGILRGRPGCPEHRDSQDRPDQRVVGRRRFPCPRCHPNAGHPDQRPGAGPRDQRFHPRRRHAGGAERRTSLPQRGDHAGPADQCHRAHHRGRPGGGHRDGHSGWLRRDHRPEGSGDRRAGHLNAHPADHPGRRRDRRSGCRRRLHRGQSGDHRAAAGGHVRYGQHDERQQPDFPRGPVQ</sequence>
<dbReference type="SUPFAM" id="SSF55486">
    <property type="entry name" value="Metalloproteases ('zincins'), catalytic domain"/>
    <property type="match status" value="1"/>
</dbReference>
<accession>A0ABN2GBH3</accession>
<name>A0ABN2GBH3_9ACTN</name>
<feature type="region of interest" description="Disordered" evidence="1">
    <location>
        <begin position="1"/>
        <end position="25"/>
    </location>
</feature>
<dbReference type="Proteomes" id="UP001500618">
    <property type="component" value="Unassembled WGS sequence"/>
</dbReference>
<evidence type="ECO:0000256" key="1">
    <source>
        <dbReference type="SAM" id="MobiDB-lite"/>
    </source>
</evidence>
<organism evidence="2 3">
    <name type="scientific">Fodinicola feengrottensis</name>
    <dbReference type="NCBI Taxonomy" id="435914"/>
    <lineage>
        <taxon>Bacteria</taxon>
        <taxon>Bacillati</taxon>
        <taxon>Actinomycetota</taxon>
        <taxon>Actinomycetes</taxon>
        <taxon>Mycobacteriales</taxon>
        <taxon>Fodinicola</taxon>
    </lineage>
</organism>
<keyword evidence="3" id="KW-1185">Reference proteome</keyword>
<evidence type="ECO:0000313" key="2">
    <source>
        <dbReference type="EMBL" id="GAA1668083.1"/>
    </source>
</evidence>
<feature type="compositionally biased region" description="Basic and acidic residues" evidence="1">
    <location>
        <begin position="566"/>
        <end position="589"/>
    </location>
</feature>
<feature type="compositionally biased region" description="Basic and acidic residues" evidence="1">
    <location>
        <begin position="480"/>
        <end position="494"/>
    </location>
</feature>
<evidence type="ECO:0000313" key="3">
    <source>
        <dbReference type="Proteomes" id="UP001500618"/>
    </source>
</evidence>
<reference evidence="2 3" key="1">
    <citation type="journal article" date="2019" name="Int. J. Syst. Evol. Microbiol.">
        <title>The Global Catalogue of Microorganisms (GCM) 10K type strain sequencing project: providing services to taxonomists for standard genome sequencing and annotation.</title>
        <authorList>
            <consortium name="The Broad Institute Genomics Platform"/>
            <consortium name="The Broad Institute Genome Sequencing Center for Infectious Disease"/>
            <person name="Wu L."/>
            <person name="Ma J."/>
        </authorList>
    </citation>
    <scope>NUCLEOTIDE SEQUENCE [LARGE SCALE GENOMIC DNA]</scope>
    <source>
        <strain evidence="2 3">JCM 14718</strain>
    </source>
</reference>
<evidence type="ECO:0008006" key="4">
    <source>
        <dbReference type="Google" id="ProtNLM"/>
    </source>
</evidence>
<gene>
    <name evidence="2" type="ORF">GCM10009765_16740</name>
</gene>
<feature type="compositionally biased region" description="Basic and acidic residues" evidence="1">
    <location>
        <begin position="1"/>
        <end position="16"/>
    </location>
</feature>
<protein>
    <recommendedName>
        <fullName evidence="4">Peptidase M10 metallopeptidase domain-containing protein</fullName>
    </recommendedName>
</protein>
<feature type="region of interest" description="Disordered" evidence="1">
    <location>
        <begin position="446"/>
        <end position="649"/>
    </location>
</feature>
<proteinExistence type="predicted"/>